<organism evidence="1">
    <name type="scientific">uncultured Caudovirales phage</name>
    <dbReference type="NCBI Taxonomy" id="2100421"/>
    <lineage>
        <taxon>Viruses</taxon>
        <taxon>Duplodnaviria</taxon>
        <taxon>Heunggongvirae</taxon>
        <taxon>Uroviricota</taxon>
        <taxon>Caudoviricetes</taxon>
        <taxon>Peduoviridae</taxon>
        <taxon>Maltschvirus</taxon>
        <taxon>Maltschvirus maltsch</taxon>
    </lineage>
</organism>
<gene>
    <name evidence="1" type="ORF">UFOVP71_232</name>
</gene>
<name>A0A6J5TBM7_9CAUD</name>
<sequence>MLKFENIAKVGQTIRAYDFKPMVGREDTFVEGVVERVTNEAGYKAFKITVTKDSWDEGRKGKIVFVPMEVSFMEYDARIINLSI</sequence>
<reference evidence="1" key="1">
    <citation type="submission" date="2020-05" db="EMBL/GenBank/DDBJ databases">
        <authorList>
            <person name="Chiriac C."/>
            <person name="Salcher M."/>
            <person name="Ghai R."/>
            <person name="Kavagutti S V."/>
        </authorList>
    </citation>
    <scope>NUCLEOTIDE SEQUENCE</scope>
</reference>
<proteinExistence type="predicted"/>
<accession>A0A6J5TBM7</accession>
<dbReference type="EMBL" id="LR797824">
    <property type="protein sequence ID" value="CAB4241694.1"/>
    <property type="molecule type" value="Genomic_DNA"/>
</dbReference>
<evidence type="ECO:0000313" key="1">
    <source>
        <dbReference type="EMBL" id="CAB4241694.1"/>
    </source>
</evidence>
<protein>
    <submittedName>
        <fullName evidence="1">Uncharacterized protein</fullName>
    </submittedName>
</protein>